<protein>
    <submittedName>
        <fullName evidence="1">Uncharacterized protein</fullName>
    </submittedName>
</protein>
<proteinExistence type="predicted"/>
<comment type="caution">
    <text evidence="1">The sequence shown here is derived from an EMBL/GenBank/DDBJ whole genome shotgun (WGS) entry which is preliminary data.</text>
</comment>
<evidence type="ECO:0000313" key="1">
    <source>
        <dbReference type="EMBL" id="MBB4220431.1"/>
    </source>
</evidence>
<accession>A0A840FT03</accession>
<reference evidence="1 2" key="1">
    <citation type="submission" date="2020-08" db="EMBL/GenBank/DDBJ databases">
        <title>Genomic Encyclopedia of Type Strains, Phase IV (KMG-V): Genome sequencing to study the core and pangenomes of soil and plant-associated prokaryotes.</title>
        <authorList>
            <person name="Whitman W."/>
        </authorList>
    </citation>
    <scope>NUCLEOTIDE SEQUENCE [LARGE SCALE GENOMIC DNA]</scope>
    <source>
        <strain evidence="1 2">34/80</strain>
    </source>
</reference>
<dbReference type="SUPFAM" id="SSF56935">
    <property type="entry name" value="Porins"/>
    <property type="match status" value="1"/>
</dbReference>
<name>A0A840FT03_9BURK</name>
<evidence type="ECO:0000313" key="2">
    <source>
        <dbReference type="Proteomes" id="UP000524450"/>
    </source>
</evidence>
<organism evidence="1 2">
    <name type="scientific">Variovorax guangxiensis</name>
    <dbReference type="NCBI Taxonomy" id="1775474"/>
    <lineage>
        <taxon>Bacteria</taxon>
        <taxon>Pseudomonadati</taxon>
        <taxon>Pseudomonadota</taxon>
        <taxon>Betaproteobacteria</taxon>
        <taxon>Burkholderiales</taxon>
        <taxon>Comamonadaceae</taxon>
        <taxon>Variovorax</taxon>
    </lineage>
</organism>
<dbReference type="EMBL" id="JACIFZ010000001">
    <property type="protein sequence ID" value="MBB4220431.1"/>
    <property type="molecule type" value="Genomic_DNA"/>
</dbReference>
<sequence length="1285" mass="141070">MTRGKNTAAMTRQQTPNPIERADMRRKKKALPKRMALASAVATACLGMGLAAAQETAVRGRMLDHAAADLRAVEIDGARRLPRSSERELPATAPAVAAPADPGVCRTFTAFGTDDAPLRLSVDGQLLSPDGKQPAADGATSADRQRCVDVQLERNQLRLQYDNLSQPRRLSASVWPTTVVAGDTVRFAGYSNYLLFTSKAELRVFTANEAMQRRLLATVPLDAGLRGEWQVPEGLLDRLPESASGKLYYRVRVYDRQGRFDETDDLSLTLAKRHKPETGTPPDPARELLRGYGQNNIAIANIPLSAGTVTASGAAIRPGESVRALGFAVPVDENGRFVFQQLVPRRVQTGEIAVTDAQGATRVYRRDFDLPTSDWFFVGQADLTVGSNSVSGPAAIMTNDKNRYGGGGWSEGRIAGYAKGQLNDRWTLTASVDTEERPLKELFRNLDRKDPTSLFRRFDPEDSWSTFGDDSTTVEDAPTQGRFYLRVDDGRSQAMWGNFKLNFGDTELTRVSRGLYGFHGRYLGEESTSFGEARLKVDAFAAEPGTLAAREEFRGTGGSLYYLRNQDITRGAERVTLEIRDRDSGLVLKRTQLVPTTDYEIDYLQGRVLLSAPLPSLSDDGSLVRAGGFTGMPTYLVVDYEYTPLATSLDTLAVGGRVSWWANDNVGVGVTASRQDQIGGDQRLAGADITLRKTENTYLKGEFARSRGPGTSQLDSTDGGFSFTGRNGSLTNGLGNGPTGSASAWRLEGQADLGDFDIRGGGRVSAYAQSRGAGFSAPGQYASNATRQVGVQATVPFGEKAENGELRLKADRRDEQNGYNSSVLDAQYSLALSPEWKLGLGLRYDDKTGDALITTPSLPTTQAVSGERADAAVQLEYTGADRWSAYGFAQKTLRRTGTRLENDRIGLGGRYRVNDKLALRGELSTGDGGFAGKAGVDYQYDDRSSIYMTYVSDTGRTDENLIGRGGSLVTGVRSRVGDGLTLFTEHRQATGAQPGLTHAYGVQYAPDTHWTFGVNFENGWVGAETLGATRRQAVAFTSGYSSERLKYSGGLEYRKDRTTAETRTSWLVKNSFSWKVDDDSRWIGKFNWADSDSTTGTLAAAKYTEAMLGYALRPALNDRLNLLFKYTYLYDLSSPGQVVSGGVDSTLGTVSTTGIDYQQRSHVFAIDATWDLNERWTLGGKYAWRRGELRASRDSSAPWFKSSAELAVLRVDWKLVRNWDWMLEWRTLRARELKDRKSGWVTAAYYHVNENLKVGVGYNFTDYSDNLTDMSYRSKGWFLNVLGKF</sequence>
<dbReference type="RefSeq" id="WP_184635940.1">
    <property type="nucleotide sequence ID" value="NZ_JACIFZ010000001.1"/>
</dbReference>
<dbReference type="Proteomes" id="UP000524450">
    <property type="component" value="Unassembled WGS sequence"/>
</dbReference>
<gene>
    <name evidence="1" type="ORF">GGD71_001178</name>
</gene>